<proteinExistence type="predicted"/>
<dbReference type="RefSeq" id="XP_075098043.1">
    <property type="nucleotide sequence ID" value="XM_075241942.1"/>
</dbReference>
<accession>A0AC58TLE4</accession>
<reference evidence="1" key="1">
    <citation type="journal article" date="2014" name="Nat. Commun.">
        <title>The tobacco genome sequence and its comparison with those of tomato and potato.</title>
        <authorList>
            <person name="Sierro N."/>
            <person name="Battey J.N."/>
            <person name="Ouadi S."/>
            <person name="Bakaher N."/>
            <person name="Bovet L."/>
            <person name="Willig A."/>
            <person name="Goepfert S."/>
            <person name="Peitsch M.C."/>
            <person name="Ivanov N.V."/>
        </authorList>
    </citation>
    <scope>NUCLEOTIDE SEQUENCE [LARGE SCALE GENOMIC DNA]</scope>
</reference>
<protein>
    <submittedName>
        <fullName evidence="2">Uncharacterized protein LOC142175357</fullName>
    </submittedName>
</protein>
<name>A0AC58TLE4_TOBAC</name>
<keyword evidence="1" id="KW-1185">Reference proteome</keyword>
<reference evidence="2" key="2">
    <citation type="submission" date="2025-08" db="UniProtKB">
        <authorList>
            <consortium name="RefSeq"/>
        </authorList>
    </citation>
    <scope>IDENTIFICATION</scope>
    <source>
        <tissue evidence="2">Leaf</tissue>
    </source>
</reference>
<sequence length="426" mass="48158">MCAELEKNKQLHEELGRVKSDLEKSLKWTWSSNAITAMHTNNGGNMQGIGFQREKISYNPHSKYVTGTVKGCTLQWYMDSGCSRHMTGSTNDFLSLKVIQGGSVSFRNGKKGYILGLGRIGKTLSHSIENVYYVNGLKYGLLSVSQICDMGNKNGDLSCLSVVDNDAELWHRRLSHASFTSLNKLVRKNLVRGLPKSSFKDHKVASRGGKKYIFVIVDDYSRFTWTLFLRTKDETFEVFVSFVKKIQVKMGNDVACIRSDHGTEFDNAKFDEFCTENGEAIDLTNGKADIVSHVKKSSKDDAITPPFIGEEYGPLITPTEAENSVVDAIQVARMEAIRILITFASHMEFTLFQMDIKCAFLNGYLKEEVYVKQPPGFECHEHPEHVLKLDKALYGLKQAPRDWYERLSKFLLENGFTRGKIATLFF</sequence>
<evidence type="ECO:0000313" key="1">
    <source>
        <dbReference type="Proteomes" id="UP000790787"/>
    </source>
</evidence>
<evidence type="ECO:0000313" key="2">
    <source>
        <dbReference type="RefSeq" id="XP_075098043.1"/>
    </source>
</evidence>
<organism evidence="1 2">
    <name type="scientific">Nicotiana tabacum</name>
    <name type="common">Common tobacco</name>
    <dbReference type="NCBI Taxonomy" id="4097"/>
    <lineage>
        <taxon>Eukaryota</taxon>
        <taxon>Viridiplantae</taxon>
        <taxon>Streptophyta</taxon>
        <taxon>Embryophyta</taxon>
        <taxon>Tracheophyta</taxon>
        <taxon>Spermatophyta</taxon>
        <taxon>Magnoliopsida</taxon>
        <taxon>eudicotyledons</taxon>
        <taxon>Gunneridae</taxon>
        <taxon>Pentapetalae</taxon>
        <taxon>asterids</taxon>
        <taxon>lamiids</taxon>
        <taxon>Solanales</taxon>
        <taxon>Solanaceae</taxon>
        <taxon>Nicotianoideae</taxon>
        <taxon>Nicotianeae</taxon>
        <taxon>Nicotiana</taxon>
    </lineage>
</organism>
<dbReference type="Proteomes" id="UP000790787">
    <property type="component" value="Chromosome 21"/>
</dbReference>
<gene>
    <name evidence="2" type="primary">LOC142175357</name>
</gene>